<dbReference type="EMBL" id="JADEVV010000002">
    <property type="protein sequence ID" value="MBE9252460.1"/>
    <property type="molecule type" value="Genomic_DNA"/>
</dbReference>
<evidence type="ECO:0000313" key="2">
    <source>
        <dbReference type="Proteomes" id="UP000658720"/>
    </source>
</evidence>
<dbReference type="CDD" id="cd00657">
    <property type="entry name" value="Ferritin_like"/>
    <property type="match status" value="1"/>
</dbReference>
<gene>
    <name evidence="1" type="ORF">IQ217_01045</name>
</gene>
<dbReference type="InterPro" id="IPR009078">
    <property type="entry name" value="Ferritin-like_SF"/>
</dbReference>
<evidence type="ECO:0000313" key="1">
    <source>
        <dbReference type="EMBL" id="MBE9252460.1"/>
    </source>
</evidence>
<sequence>MTQSISGFMLPSISSGDRLQRILNSALNRPGEKESVDHGQPLYWPAEYFGLNQVTLFQQASAEEKSTILAIANQDLLTEIYWVEQAGVGYMAKMVLLAESKEERILYSLFAADEAQHLCQIEQFFQQKPEFNQDSFLSFMGQLLESNDKALLLTMVQVVLEGWGLSHYRSLASHCQNDRLTATLQSFLAAEARHHATGVHQLQTWSYDQLSLENIYQALREFLQMVQVGPQRLVKAIEQGKGYLSPGDRRQIFTQLQTEVQSQNKLNLLRSLMVHGVPPEILSRLEEQQCFIPYPAELC</sequence>
<dbReference type="RefSeq" id="WP_194018601.1">
    <property type="nucleotide sequence ID" value="NZ_JADEVV010000002.1"/>
</dbReference>
<proteinExistence type="predicted"/>
<reference evidence="1 2" key="1">
    <citation type="submission" date="2020-10" db="EMBL/GenBank/DDBJ databases">
        <authorList>
            <person name="Castelo-Branco R."/>
            <person name="Eusebio N."/>
            <person name="Adriana R."/>
            <person name="Vieira A."/>
            <person name="Brugerolle De Fraissinette N."/>
            <person name="Rezende De Castro R."/>
            <person name="Schneider M.P."/>
            <person name="Vasconcelos V."/>
            <person name="Leao P.N."/>
        </authorList>
    </citation>
    <scope>NUCLEOTIDE SEQUENCE [LARGE SCALE GENOMIC DNA]</scope>
    <source>
        <strain evidence="1 2">LEGE 00031</strain>
    </source>
</reference>
<keyword evidence="2" id="KW-1185">Reference proteome</keyword>
<dbReference type="Proteomes" id="UP000658720">
    <property type="component" value="Unassembled WGS sequence"/>
</dbReference>
<protein>
    <submittedName>
        <fullName evidence="1">Ferritin-like domain-containing protein</fullName>
    </submittedName>
</protein>
<comment type="caution">
    <text evidence="1">The sequence shown here is derived from an EMBL/GenBank/DDBJ whole genome shotgun (WGS) entry which is preliminary data.</text>
</comment>
<name>A0ABR9VM85_9SYNC</name>
<dbReference type="SUPFAM" id="SSF47240">
    <property type="entry name" value="Ferritin-like"/>
    <property type="match status" value="1"/>
</dbReference>
<accession>A0ABR9VM85</accession>
<organism evidence="1 2">
    <name type="scientific">Synechocystis salina LEGE 00031</name>
    <dbReference type="NCBI Taxonomy" id="1828736"/>
    <lineage>
        <taxon>Bacteria</taxon>
        <taxon>Bacillati</taxon>
        <taxon>Cyanobacteriota</taxon>
        <taxon>Cyanophyceae</taxon>
        <taxon>Synechococcales</taxon>
        <taxon>Merismopediaceae</taxon>
        <taxon>Synechocystis</taxon>
    </lineage>
</organism>